<feature type="compositionally biased region" description="Low complexity" evidence="1">
    <location>
        <begin position="1"/>
        <end position="11"/>
    </location>
</feature>
<feature type="region of interest" description="Disordered" evidence="1">
    <location>
        <begin position="376"/>
        <end position="396"/>
    </location>
</feature>
<comment type="caution">
    <text evidence="2">The sequence shown here is derived from an EMBL/GenBank/DDBJ whole genome shotgun (WGS) entry which is preliminary data.</text>
</comment>
<reference evidence="2 3" key="1">
    <citation type="submission" date="2024-02" db="EMBL/GenBank/DDBJ databases">
        <authorList>
            <person name="Chen Y."/>
            <person name="Shah S."/>
            <person name="Dougan E. K."/>
            <person name="Thang M."/>
            <person name="Chan C."/>
        </authorList>
    </citation>
    <scope>NUCLEOTIDE SEQUENCE [LARGE SCALE GENOMIC DNA]</scope>
</reference>
<feature type="compositionally biased region" description="Low complexity" evidence="1">
    <location>
        <begin position="384"/>
        <end position="396"/>
    </location>
</feature>
<proteinExistence type="predicted"/>
<evidence type="ECO:0000313" key="2">
    <source>
        <dbReference type="EMBL" id="CAK9107019.1"/>
    </source>
</evidence>
<name>A0ABP0S3W3_9DINO</name>
<feature type="region of interest" description="Disordered" evidence="1">
    <location>
        <begin position="1"/>
        <end position="21"/>
    </location>
</feature>
<gene>
    <name evidence="2" type="ORF">CCMP2556_LOCUS49977</name>
</gene>
<evidence type="ECO:0000313" key="3">
    <source>
        <dbReference type="Proteomes" id="UP001642484"/>
    </source>
</evidence>
<accession>A0ABP0S3W3</accession>
<dbReference type="Proteomes" id="UP001642484">
    <property type="component" value="Unassembled WGS sequence"/>
</dbReference>
<evidence type="ECO:0000256" key="1">
    <source>
        <dbReference type="SAM" id="MobiDB-lite"/>
    </source>
</evidence>
<sequence length="570" mass="62907">MTGTTTTASSGGKKGKGNKPRVVYFSVTEYDEDQEKPYDLEAQVYMAVTNYGTVPPPSSLNDGTIVAAQNEMTADQMLDMALQQARLMQQQQTMALQQEAHQHPVPEDADWEAHELALQDHGDTASVMSVSSWTLPSMPGLASPAPSMPSLLGMTVPSSMTGLPSMPSQSGLAPPSMMPQSGLALHDDVPPLPGSQAARVQEMLREDDPNGLNRFMMKPPPQDPTLKQRSCTHANRTRAGSNAYQSIIKCKDCGFVLHLEKRSAGKTMETKEVSTCSHARKNYQGTTATTWKWRCLDCGETASGSKNPGESGARAAEIAPLRVGAVAEWYLDDPPSKVIELMQLTLSIQRQTGAVITGDTLDVIYQRCKDTIYVPQSMPSHGVPTSRPMPSTPPRTTAGYEFYTPARASTSSAPSTPGDPALGPRDVLSEDLVAWDAEIMNHGQQKGKTFRMIAETEHSYCTYILGQVKGKNLKNPQLLEFAKYLTTRQSEIYETEIDKSQIEEEDTLNYVNLAESPRKVMTRGQRKMMQESTQNARQEWLLTLEMLRWVLKKLSHLRPHRCLNLMQNLA</sequence>
<organism evidence="2 3">
    <name type="scientific">Durusdinium trenchii</name>
    <dbReference type="NCBI Taxonomy" id="1381693"/>
    <lineage>
        <taxon>Eukaryota</taxon>
        <taxon>Sar</taxon>
        <taxon>Alveolata</taxon>
        <taxon>Dinophyceae</taxon>
        <taxon>Suessiales</taxon>
        <taxon>Symbiodiniaceae</taxon>
        <taxon>Durusdinium</taxon>
    </lineage>
</organism>
<protein>
    <submittedName>
        <fullName evidence="2">Uncharacterized protein</fullName>
    </submittedName>
</protein>
<dbReference type="EMBL" id="CAXAMN010026917">
    <property type="protein sequence ID" value="CAK9107019.1"/>
    <property type="molecule type" value="Genomic_DNA"/>
</dbReference>
<keyword evidence="3" id="KW-1185">Reference proteome</keyword>